<dbReference type="EMBL" id="SRSC01000002">
    <property type="protein sequence ID" value="TGU72238.1"/>
    <property type="molecule type" value="Genomic_DNA"/>
</dbReference>
<proteinExistence type="predicted"/>
<evidence type="ECO:0000313" key="2">
    <source>
        <dbReference type="Proteomes" id="UP000306416"/>
    </source>
</evidence>
<dbReference type="AlphaFoldDB" id="A0A4S1CFD0"/>
<protein>
    <submittedName>
        <fullName evidence="1">Uncharacterized protein</fullName>
    </submittedName>
</protein>
<organism evidence="1 2">
    <name type="scientific">Geomonas terrae</name>
    <dbReference type="NCBI Taxonomy" id="2562681"/>
    <lineage>
        <taxon>Bacteria</taxon>
        <taxon>Pseudomonadati</taxon>
        <taxon>Thermodesulfobacteriota</taxon>
        <taxon>Desulfuromonadia</taxon>
        <taxon>Geobacterales</taxon>
        <taxon>Geobacteraceae</taxon>
        <taxon>Geomonas</taxon>
    </lineage>
</organism>
<dbReference type="RefSeq" id="WP_135869725.1">
    <property type="nucleotide sequence ID" value="NZ_SRSC01000002.1"/>
</dbReference>
<sequence length="99" mass="11412">MGITVHPSDLKYRYPKVTEQKYEAKFAGPGDPSPFNRDDLYDIVPMLTAVMDELQCDDADTMHFLEDLMNRDLPRFLESRGEVFAFLAGCGREMLQHRP</sequence>
<gene>
    <name evidence="1" type="ORF">E4633_07960</name>
</gene>
<accession>A0A4S1CFD0</accession>
<reference evidence="1 2" key="1">
    <citation type="submission" date="2019-04" db="EMBL/GenBank/DDBJ databases">
        <title>Geobacter oryzae sp. nov., ferric-reducing bacteria isolated from paddy soil.</title>
        <authorList>
            <person name="Xu Z."/>
            <person name="Masuda Y."/>
            <person name="Itoh H."/>
            <person name="Senoo K."/>
        </authorList>
    </citation>
    <scope>NUCLEOTIDE SEQUENCE [LARGE SCALE GENOMIC DNA]</scope>
    <source>
        <strain evidence="1 2">Red111</strain>
    </source>
</reference>
<name>A0A4S1CFD0_9BACT</name>
<comment type="caution">
    <text evidence="1">The sequence shown here is derived from an EMBL/GenBank/DDBJ whole genome shotgun (WGS) entry which is preliminary data.</text>
</comment>
<keyword evidence="2" id="KW-1185">Reference proteome</keyword>
<dbReference type="Proteomes" id="UP000306416">
    <property type="component" value="Unassembled WGS sequence"/>
</dbReference>
<evidence type="ECO:0000313" key="1">
    <source>
        <dbReference type="EMBL" id="TGU72238.1"/>
    </source>
</evidence>